<evidence type="ECO:0000256" key="2">
    <source>
        <dbReference type="SAM" id="SignalP"/>
    </source>
</evidence>
<proteinExistence type="predicted"/>
<feature type="compositionally biased region" description="Polar residues" evidence="1">
    <location>
        <begin position="102"/>
        <end position="111"/>
    </location>
</feature>
<organism evidence="3">
    <name type="scientific">Pectinophora gossypiella</name>
    <name type="common">Cotton pink bollworm</name>
    <name type="synonym">Depressaria gossypiella</name>
    <dbReference type="NCBI Taxonomy" id="13191"/>
    <lineage>
        <taxon>Eukaryota</taxon>
        <taxon>Metazoa</taxon>
        <taxon>Ecdysozoa</taxon>
        <taxon>Arthropoda</taxon>
        <taxon>Hexapoda</taxon>
        <taxon>Insecta</taxon>
        <taxon>Pterygota</taxon>
        <taxon>Neoptera</taxon>
        <taxon>Endopterygota</taxon>
        <taxon>Lepidoptera</taxon>
        <taxon>Glossata</taxon>
        <taxon>Ditrysia</taxon>
        <taxon>Gelechioidea</taxon>
        <taxon>Gelechiidae</taxon>
        <taxon>Apatetrinae</taxon>
        <taxon>Pectinophora</taxon>
    </lineage>
</organism>
<keyword evidence="2" id="KW-0732">Signal</keyword>
<gene>
    <name evidence="3" type="ORF">g.6985</name>
</gene>
<feature type="compositionally biased region" description="Polar residues" evidence="1">
    <location>
        <begin position="131"/>
        <end position="163"/>
    </location>
</feature>
<feature type="chain" id="PRO_5009115159" evidence="2">
    <location>
        <begin position="20"/>
        <end position="263"/>
    </location>
</feature>
<dbReference type="EMBL" id="GDQN01008737">
    <property type="protein sequence ID" value="JAT82317.1"/>
    <property type="molecule type" value="Transcribed_RNA"/>
</dbReference>
<dbReference type="AlphaFoldDB" id="A0A1E1W5Q8"/>
<feature type="signal peptide" evidence="2">
    <location>
        <begin position="1"/>
        <end position="19"/>
    </location>
</feature>
<name>A0A1E1W5Q8_PECGO</name>
<evidence type="ECO:0000313" key="3">
    <source>
        <dbReference type="EMBL" id="JAT82317.1"/>
    </source>
</evidence>
<feature type="region of interest" description="Disordered" evidence="1">
    <location>
        <begin position="80"/>
        <end position="177"/>
    </location>
</feature>
<sequence>MKLLCVILFLVFNYACGSGSVLPSSTDPIAEEIQDKFFPDVEYPQTVQETSRVFFKPIGILDPFSEEVKSSYKSIAETSKNYKQEANIPSSSEIDALDSETELQNTSVSSGETKDEEVKEIANNIHDKSTNTDTLDCSLSKTSNNNETDVVQSYYTDSNTTMGNENSEKSTNETEAISPDTADTANIANETTAEEIESEDIHLESHDTMTGHVSEPVETVLIKPPSANGEDDIAVVETEDEDCIIAPDCEEKCVIEKIPVDDQ</sequence>
<feature type="compositionally biased region" description="Basic and acidic residues" evidence="1">
    <location>
        <begin position="112"/>
        <end position="130"/>
    </location>
</feature>
<accession>A0A1E1W5Q8</accession>
<reference evidence="3" key="1">
    <citation type="submission" date="2015-09" db="EMBL/GenBank/DDBJ databases">
        <title>De novo assembly of Pectinophora gossypiella (Pink Bollworm) gut transcriptome.</title>
        <authorList>
            <person name="Tassone E.E."/>
        </authorList>
    </citation>
    <scope>NUCLEOTIDE SEQUENCE</scope>
</reference>
<protein>
    <submittedName>
        <fullName evidence="3">Uncharacterized protein</fullName>
    </submittedName>
</protein>
<evidence type="ECO:0000256" key="1">
    <source>
        <dbReference type="SAM" id="MobiDB-lite"/>
    </source>
</evidence>